<dbReference type="InterPro" id="IPR037522">
    <property type="entry name" value="HD_GYP_dom"/>
</dbReference>
<feature type="domain" description="HD-GYP" evidence="3">
    <location>
        <begin position="231"/>
        <end position="426"/>
    </location>
</feature>
<keyword evidence="1" id="KW-1133">Transmembrane helix</keyword>
<feature type="transmembrane region" description="Helical" evidence="1">
    <location>
        <begin position="143"/>
        <end position="173"/>
    </location>
</feature>
<keyword evidence="5" id="KW-1185">Reference proteome</keyword>
<proteinExistence type="predicted"/>
<feature type="transmembrane region" description="Helical" evidence="1">
    <location>
        <begin position="38"/>
        <end position="55"/>
    </location>
</feature>
<dbReference type="PROSITE" id="PS51832">
    <property type="entry name" value="HD_GYP"/>
    <property type="match status" value="1"/>
</dbReference>
<keyword evidence="4" id="KW-0378">Hydrolase</keyword>
<evidence type="ECO:0000259" key="3">
    <source>
        <dbReference type="PROSITE" id="PS51832"/>
    </source>
</evidence>
<organism evidence="4 5">
    <name type="scientific">Alkaliphilus metalliredigens (strain QYMF)</name>
    <dbReference type="NCBI Taxonomy" id="293826"/>
    <lineage>
        <taxon>Bacteria</taxon>
        <taxon>Bacillati</taxon>
        <taxon>Bacillota</taxon>
        <taxon>Clostridia</taxon>
        <taxon>Peptostreptococcales</taxon>
        <taxon>Natronincolaceae</taxon>
        <taxon>Alkaliphilus</taxon>
    </lineage>
</organism>
<dbReference type="SUPFAM" id="SSF109604">
    <property type="entry name" value="HD-domain/PDEase-like"/>
    <property type="match status" value="1"/>
</dbReference>
<dbReference type="PROSITE" id="PS51831">
    <property type="entry name" value="HD"/>
    <property type="match status" value="1"/>
</dbReference>
<dbReference type="Gene3D" id="1.10.3210.10">
    <property type="entry name" value="Hypothetical protein af1432"/>
    <property type="match status" value="1"/>
</dbReference>
<evidence type="ECO:0000313" key="4">
    <source>
        <dbReference type="EMBL" id="ABR49820.1"/>
    </source>
</evidence>
<feature type="transmembrane region" description="Helical" evidence="1">
    <location>
        <begin position="67"/>
        <end position="91"/>
    </location>
</feature>
<accession>A6TUF2</accession>
<dbReference type="SMART" id="SM00471">
    <property type="entry name" value="HDc"/>
    <property type="match status" value="1"/>
</dbReference>
<dbReference type="eggNOG" id="COG2206">
    <property type="taxonomic scope" value="Bacteria"/>
</dbReference>
<reference evidence="5" key="1">
    <citation type="journal article" date="2016" name="Genome Announc.">
        <title>Complete genome sequence of Alkaliphilus metalliredigens strain QYMF, an alkaliphilic and metal-reducing bacterium isolated from borax-contaminated leachate ponds.</title>
        <authorList>
            <person name="Hwang C."/>
            <person name="Copeland A."/>
            <person name="Lucas S."/>
            <person name="Lapidus A."/>
            <person name="Barry K."/>
            <person name="Detter J.C."/>
            <person name="Glavina Del Rio T."/>
            <person name="Hammon N."/>
            <person name="Israni S."/>
            <person name="Dalin E."/>
            <person name="Tice H."/>
            <person name="Pitluck S."/>
            <person name="Chertkov O."/>
            <person name="Brettin T."/>
            <person name="Bruce D."/>
            <person name="Han C."/>
            <person name="Schmutz J."/>
            <person name="Larimer F."/>
            <person name="Land M.L."/>
            <person name="Hauser L."/>
            <person name="Kyrpides N."/>
            <person name="Mikhailova N."/>
            <person name="Ye Q."/>
            <person name="Zhou J."/>
            <person name="Richardson P."/>
            <person name="Fields M.W."/>
        </authorList>
    </citation>
    <scope>NUCLEOTIDE SEQUENCE [LARGE SCALE GENOMIC DNA]</scope>
    <source>
        <strain evidence="5">QYMF</strain>
    </source>
</reference>
<dbReference type="InterPro" id="IPR003607">
    <property type="entry name" value="HD/PDEase_dom"/>
</dbReference>
<dbReference type="EMBL" id="CP000724">
    <property type="protein sequence ID" value="ABR49820.1"/>
    <property type="molecule type" value="Genomic_DNA"/>
</dbReference>
<dbReference type="InterPro" id="IPR006674">
    <property type="entry name" value="HD_domain"/>
</dbReference>
<dbReference type="PANTHER" id="PTHR43155:SF2">
    <property type="entry name" value="CYCLIC DI-GMP PHOSPHODIESTERASE PA4108"/>
    <property type="match status" value="1"/>
</dbReference>
<keyword evidence="1" id="KW-0472">Membrane</keyword>
<dbReference type="NCBIfam" id="TIGR00277">
    <property type="entry name" value="HDIG"/>
    <property type="match status" value="1"/>
</dbReference>
<dbReference type="Proteomes" id="UP000001572">
    <property type="component" value="Chromosome"/>
</dbReference>
<dbReference type="CDD" id="cd00077">
    <property type="entry name" value="HDc"/>
    <property type="match status" value="1"/>
</dbReference>
<evidence type="ECO:0000313" key="5">
    <source>
        <dbReference type="Proteomes" id="UP000001572"/>
    </source>
</evidence>
<dbReference type="KEGG" id="amt:Amet_3700"/>
<dbReference type="InterPro" id="IPR006675">
    <property type="entry name" value="HDIG_dom"/>
</dbReference>
<feature type="transmembrane region" description="Helical" evidence="1">
    <location>
        <begin position="206"/>
        <end position="225"/>
    </location>
</feature>
<feature type="transmembrane region" description="Helical" evidence="1">
    <location>
        <begin position="7"/>
        <end position="26"/>
    </location>
</feature>
<dbReference type="STRING" id="293826.Amet_3700"/>
<evidence type="ECO:0000256" key="1">
    <source>
        <dbReference type="SAM" id="Phobius"/>
    </source>
</evidence>
<feature type="domain" description="HD" evidence="2">
    <location>
        <begin position="253"/>
        <end position="375"/>
    </location>
</feature>
<dbReference type="AlphaFoldDB" id="A6TUF2"/>
<keyword evidence="1" id="KW-0812">Transmembrane</keyword>
<dbReference type="GO" id="GO:0016787">
    <property type="term" value="F:hydrolase activity"/>
    <property type="evidence" value="ECO:0007669"/>
    <property type="project" value="UniProtKB-KW"/>
</dbReference>
<sequence length="427" mass="48384">MKEIPNKLRLYTGMIIIIGIFCVFWGSRNIISDFDSRILFFIVIGIITESLDIRIKKNIAISISFTIGLASVLVFQSYIVAVIGFSTMLLYVEIVDGKIYHLFNSDLYKRIFNGCAYAISLATASMAYNMFDVRYTGMRMQDFSIVGIVVALLMYTIVNLNIFTTLMCILGNIKWKEAFHENKWTIINITALSPLGVITAVAYNSYGWFAVVLFLVPLLLARYSFKLYIDMRHVYFETIKALSNAMEAKDEYTKGHSYRVAEYAAGIAKEMKMSHDKIDKINTAAILHDIGKIGIADIILNKPGQLEDDEFLQIQKHPEIGAKILGEVDFLKEVAEIIKHHHERYDGKGYPDKLCGDAIPLEACVLAVADAYDAMTSNRPYRKATDSNRALRIIINESGRQFHPLVVKKFATYMERESQKGKVTYVS</sequence>
<name>A6TUF2_ALKMQ</name>
<dbReference type="HOGENOM" id="CLU_000445_92_14_9"/>
<feature type="transmembrane region" description="Helical" evidence="1">
    <location>
        <begin position="111"/>
        <end position="131"/>
    </location>
</feature>
<dbReference type="Pfam" id="PF13487">
    <property type="entry name" value="HD_5"/>
    <property type="match status" value="1"/>
</dbReference>
<evidence type="ECO:0000259" key="2">
    <source>
        <dbReference type="PROSITE" id="PS51831"/>
    </source>
</evidence>
<protein>
    <submittedName>
        <fullName evidence="4">Metal dependent phosphohydrolase</fullName>
    </submittedName>
</protein>
<dbReference type="PANTHER" id="PTHR43155">
    <property type="entry name" value="CYCLIC DI-GMP PHOSPHODIESTERASE PA4108-RELATED"/>
    <property type="match status" value="1"/>
</dbReference>
<gene>
    <name evidence="4" type="ordered locus">Amet_3700</name>
</gene>